<evidence type="ECO:0000256" key="1">
    <source>
        <dbReference type="SAM" id="SignalP"/>
    </source>
</evidence>
<gene>
    <name evidence="2" type="ORF">PG994_010032</name>
</gene>
<organism evidence="2 3">
    <name type="scientific">Apiospora phragmitis</name>
    <dbReference type="NCBI Taxonomy" id="2905665"/>
    <lineage>
        <taxon>Eukaryota</taxon>
        <taxon>Fungi</taxon>
        <taxon>Dikarya</taxon>
        <taxon>Ascomycota</taxon>
        <taxon>Pezizomycotina</taxon>
        <taxon>Sordariomycetes</taxon>
        <taxon>Xylariomycetidae</taxon>
        <taxon>Amphisphaeriales</taxon>
        <taxon>Apiosporaceae</taxon>
        <taxon>Apiospora</taxon>
    </lineage>
</organism>
<evidence type="ECO:0000313" key="2">
    <source>
        <dbReference type="EMBL" id="KAK8048302.1"/>
    </source>
</evidence>
<sequence length="149" mass="15637">MKNNLLSTLVASAFAVGISAVPNPIASDLATPLCNIPNYKPARQSQIRIDIDQLHAMSGQDCTAPAGPGGCARVSCLNGGAVWMCNDNTAPSRAPCSVLGDYAQTILDVCGYEDMRNHHYLVQGQLFNAGPGPDGSRGWGNVLVGFDEC</sequence>
<feature type="signal peptide" evidence="1">
    <location>
        <begin position="1"/>
        <end position="20"/>
    </location>
</feature>
<comment type="caution">
    <text evidence="2">The sequence shown here is derived from an EMBL/GenBank/DDBJ whole genome shotgun (WGS) entry which is preliminary data.</text>
</comment>
<keyword evidence="1" id="KW-0732">Signal</keyword>
<proteinExistence type="predicted"/>
<evidence type="ECO:0000313" key="3">
    <source>
        <dbReference type="Proteomes" id="UP001480595"/>
    </source>
</evidence>
<accession>A0ABR1TNX3</accession>
<reference evidence="2 3" key="1">
    <citation type="submission" date="2023-01" db="EMBL/GenBank/DDBJ databases">
        <title>Analysis of 21 Apiospora genomes using comparative genomics revels a genus with tremendous synthesis potential of carbohydrate active enzymes and secondary metabolites.</title>
        <authorList>
            <person name="Sorensen T."/>
        </authorList>
    </citation>
    <scope>NUCLEOTIDE SEQUENCE [LARGE SCALE GENOMIC DNA]</scope>
    <source>
        <strain evidence="2 3">CBS 135458</strain>
    </source>
</reference>
<feature type="chain" id="PRO_5046184429" evidence="1">
    <location>
        <begin position="21"/>
        <end position="149"/>
    </location>
</feature>
<dbReference type="RefSeq" id="XP_066710551.1">
    <property type="nucleotide sequence ID" value="XM_066861441.1"/>
</dbReference>
<name>A0ABR1TNX3_9PEZI</name>
<dbReference type="GeneID" id="92094504"/>
<dbReference type="Proteomes" id="UP001480595">
    <property type="component" value="Unassembled WGS sequence"/>
</dbReference>
<dbReference type="EMBL" id="JAQQWL010000011">
    <property type="protein sequence ID" value="KAK8048302.1"/>
    <property type="molecule type" value="Genomic_DNA"/>
</dbReference>
<keyword evidence="3" id="KW-1185">Reference proteome</keyword>
<protein>
    <submittedName>
        <fullName evidence="2">Uncharacterized protein</fullName>
    </submittedName>
</protein>